<dbReference type="EMBL" id="RWJF01000001">
    <property type="protein sequence ID" value="RST30123.1"/>
    <property type="molecule type" value="Genomic_DNA"/>
</dbReference>
<dbReference type="RefSeq" id="WP_126717957.1">
    <property type="nucleotide sequence ID" value="NZ_RWJF01000001.1"/>
</dbReference>
<name>A0A3R9WP86_9SPHN</name>
<reference evidence="2 3" key="1">
    <citation type="submission" date="2018-12" db="EMBL/GenBank/DDBJ databases">
        <title>Sphingomonas sp. HMF7854 Genome sequencing and assembly.</title>
        <authorList>
            <person name="Cha I."/>
            <person name="Kang H."/>
            <person name="Kim H."/>
            <person name="Kang J."/>
            <person name="Joh K."/>
        </authorList>
    </citation>
    <scope>NUCLEOTIDE SEQUENCE [LARGE SCALE GENOMIC DNA]</scope>
    <source>
        <strain evidence="2 3">HMF7854</strain>
    </source>
</reference>
<feature type="coiled-coil region" evidence="1">
    <location>
        <begin position="7"/>
        <end position="34"/>
    </location>
</feature>
<protein>
    <submittedName>
        <fullName evidence="2">Uncharacterized protein</fullName>
    </submittedName>
</protein>
<organism evidence="2 3">
    <name type="scientific">Sphingomonas ginkgonis</name>
    <dbReference type="NCBI Taxonomy" id="2315330"/>
    <lineage>
        <taxon>Bacteria</taxon>
        <taxon>Pseudomonadati</taxon>
        <taxon>Pseudomonadota</taxon>
        <taxon>Alphaproteobacteria</taxon>
        <taxon>Sphingomonadales</taxon>
        <taxon>Sphingomonadaceae</taxon>
        <taxon>Sphingomonas</taxon>
    </lineage>
</organism>
<dbReference type="AlphaFoldDB" id="A0A3R9WP86"/>
<keyword evidence="1" id="KW-0175">Coiled coil</keyword>
<dbReference type="OrthoDB" id="9791543at2"/>
<dbReference type="Proteomes" id="UP000274661">
    <property type="component" value="Unassembled WGS sequence"/>
</dbReference>
<gene>
    <name evidence="2" type="ORF">HMF7854_04255</name>
</gene>
<keyword evidence="3" id="KW-1185">Reference proteome</keyword>
<comment type="caution">
    <text evidence="2">The sequence shown here is derived from an EMBL/GenBank/DDBJ whole genome shotgun (WGS) entry which is preliminary data.</text>
</comment>
<proteinExistence type="predicted"/>
<sequence length="253" mass="28431">MDIAHDLDRLRDEEAELELQLAALRAKRVALEKRVRPARQESTRPIRDLVADMLDEAATPLNSLMLAGIIRPLHGRTVPATRFGTLSNDEAKSYDSSRVRPVYLCHCLTHDQGRAVKRFWARSDWPLADRIVGPMSGRILFLRGAAWAIDLARRVEAGELIAEQPEVLQYVAADQARDAGLSVRRGEFPYDEWLKAISGALDRHSDHDRVLREKAALELAARLNDRELLFGSRNGLVSLPGSSPSWRSAIDER</sequence>
<evidence type="ECO:0000313" key="2">
    <source>
        <dbReference type="EMBL" id="RST30123.1"/>
    </source>
</evidence>
<accession>A0A3R9WP86</accession>
<evidence type="ECO:0000313" key="3">
    <source>
        <dbReference type="Proteomes" id="UP000274661"/>
    </source>
</evidence>
<evidence type="ECO:0000256" key="1">
    <source>
        <dbReference type="SAM" id="Coils"/>
    </source>
</evidence>